<accession>A0A076YMW0</accession>
<evidence type="ECO:0000313" key="2">
    <source>
        <dbReference type="Proteomes" id="UP000204370"/>
    </source>
</evidence>
<dbReference type="Proteomes" id="UP000204370">
    <property type="component" value="Segment"/>
</dbReference>
<sequence>MSDKRKLGTIVTETPVTIEDVNSSRLELKVGEKIIAIAEKDTWRDDGYWTVSPTTITYANGFFVISESEAEDALEDLGLLYMSLKRGEL</sequence>
<organism evidence="1 2">
    <name type="scientific">Mycobacterium phage Swirley</name>
    <dbReference type="NCBI Taxonomy" id="1527534"/>
    <lineage>
        <taxon>Viruses</taxon>
        <taxon>Duplodnaviria</taxon>
        <taxon>Heunggongvirae</taxon>
        <taxon>Uroviricota</taxon>
        <taxon>Caudoviricetes</taxon>
        <taxon>Benedictvirus</taxon>
        <taxon>Benedictvirus swirley</taxon>
    </lineage>
</organism>
<protein>
    <submittedName>
        <fullName evidence="1">Uncharacterized protein</fullName>
    </submittedName>
</protein>
<evidence type="ECO:0000313" key="1">
    <source>
        <dbReference type="EMBL" id="AIK68918.1"/>
    </source>
</evidence>
<gene>
    <name evidence="1" type="ORF">PBI_SWIRLEY_53</name>
</gene>
<dbReference type="EMBL" id="KM101118">
    <property type="protein sequence ID" value="AIK68918.1"/>
    <property type="molecule type" value="Genomic_DNA"/>
</dbReference>
<name>A0A076YMW0_9CAUD</name>
<dbReference type="GeneID" id="26635343"/>
<reference evidence="1 2" key="1">
    <citation type="submission" date="2014-06" db="EMBL/GenBank/DDBJ databases">
        <authorList>
            <person name="Delgado B.M."/>
            <person name="Feathers C.T."/>
            <person name="Feeney M.S."/>
            <person name="Feuer K.L."/>
            <person name="Florin D.T."/>
            <person name="Gordon M.B."/>
            <person name="Gorman S.E."/>
            <person name="Grajales M."/>
            <person name="Heckman E.L."/>
            <person name="Juarez M.C."/>
            <person name="Kenna M.A."/>
            <person name="Mageeney C.M."/>
            <person name="Marzillier J.Y."/>
            <person name="Miller B.D."/>
            <person name="Schlegel J.L."/>
            <person name="So C.Y."/>
            <person name="Sternberg R.A."/>
            <person name="Ware V.C."/>
            <person name="Anders K.R."/>
            <person name="Braun M.A."/>
            <person name="Delesalle V.A."/>
            <person name="Hughes L.E."/>
            <person name="Bradley K.W."/>
            <person name="Barker L.P."/>
            <person name="Asai D.J."/>
            <person name="Bowman C.A."/>
            <person name="Russell D.A."/>
            <person name="Pope W.H."/>
            <person name="Jacobs-Sera D."/>
            <person name="Hendrix R.W."/>
            <person name="Hatfull G.F."/>
        </authorList>
    </citation>
    <scope>NUCLEOTIDE SEQUENCE [LARGE SCALE GENOMIC DNA]</scope>
</reference>
<dbReference type="RefSeq" id="YP_009208938.1">
    <property type="nucleotide sequence ID" value="NC_028912.1"/>
</dbReference>
<dbReference type="KEGG" id="vg:26635343"/>
<keyword evidence="2" id="KW-1185">Reference proteome</keyword>
<proteinExistence type="predicted"/>
<dbReference type="OrthoDB" id="22741at10239"/>